<organism evidence="2 3">
    <name type="scientific">Trifolium medium</name>
    <dbReference type="NCBI Taxonomy" id="97028"/>
    <lineage>
        <taxon>Eukaryota</taxon>
        <taxon>Viridiplantae</taxon>
        <taxon>Streptophyta</taxon>
        <taxon>Embryophyta</taxon>
        <taxon>Tracheophyta</taxon>
        <taxon>Spermatophyta</taxon>
        <taxon>Magnoliopsida</taxon>
        <taxon>eudicotyledons</taxon>
        <taxon>Gunneridae</taxon>
        <taxon>Pentapetalae</taxon>
        <taxon>rosids</taxon>
        <taxon>fabids</taxon>
        <taxon>Fabales</taxon>
        <taxon>Fabaceae</taxon>
        <taxon>Papilionoideae</taxon>
        <taxon>50 kb inversion clade</taxon>
        <taxon>NPAAA clade</taxon>
        <taxon>Hologalegina</taxon>
        <taxon>IRL clade</taxon>
        <taxon>Trifolieae</taxon>
        <taxon>Trifolium</taxon>
    </lineage>
</organism>
<feature type="non-terminal residue" evidence="2">
    <location>
        <position position="43"/>
    </location>
</feature>
<dbReference type="EMBL" id="LXQA010790827">
    <property type="protein sequence ID" value="MCI71167.1"/>
    <property type="molecule type" value="Genomic_DNA"/>
</dbReference>
<accession>A0A392UE95</accession>
<proteinExistence type="predicted"/>
<feature type="compositionally biased region" description="Basic and acidic residues" evidence="1">
    <location>
        <begin position="1"/>
        <end position="14"/>
    </location>
</feature>
<reference evidence="2 3" key="1">
    <citation type="journal article" date="2018" name="Front. Plant Sci.">
        <title>Red Clover (Trifolium pratense) and Zigzag Clover (T. medium) - A Picture of Genomic Similarities and Differences.</title>
        <authorList>
            <person name="Dluhosova J."/>
            <person name="Istvanek J."/>
            <person name="Nedelnik J."/>
            <person name="Repkova J."/>
        </authorList>
    </citation>
    <scope>NUCLEOTIDE SEQUENCE [LARGE SCALE GENOMIC DNA]</scope>
    <source>
        <strain evidence="3">cv. 10/8</strain>
        <tissue evidence="2">Leaf</tissue>
    </source>
</reference>
<comment type="caution">
    <text evidence="2">The sequence shown here is derived from an EMBL/GenBank/DDBJ whole genome shotgun (WGS) entry which is preliminary data.</text>
</comment>
<feature type="region of interest" description="Disordered" evidence="1">
    <location>
        <begin position="1"/>
        <end position="43"/>
    </location>
</feature>
<name>A0A392UE95_9FABA</name>
<evidence type="ECO:0000313" key="3">
    <source>
        <dbReference type="Proteomes" id="UP000265520"/>
    </source>
</evidence>
<protein>
    <submittedName>
        <fullName evidence="2">Uncharacterized protein</fullName>
    </submittedName>
</protein>
<keyword evidence="3" id="KW-1185">Reference proteome</keyword>
<sequence length="43" mass="5090">MRHDEKIKKDRSSTESDEETMAQKLKQKTSEAYGKEMHKKFSS</sequence>
<evidence type="ECO:0000256" key="1">
    <source>
        <dbReference type="SAM" id="MobiDB-lite"/>
    </source>
</evidence>
<evidence type="ECO:0000313" key="2">
    <source>
        <dbReference type="EMBL" id="MCI71167.1"/>
    </source>
</evidence>
<dbReference type="Proteomes" id="UP000265520">
    <property type="component" value="Unassembled WGS sequence"/>
</dbReference>
<dbReference type="AlphaFoldDB" id="A0A392UE95"/>